<dbReference type="InterPro" id="IPR000048">
    <property type="entry name" value="IQ_motif_EF-hand-BS"/>
</dbReference>
<dbReference type="SUPFAM" id="SSF48452">
    <property type="entry name" value="TPR-like"/>
    <property type="match status" value="1"/>
</dbReference>
<gene>
    <name evidence="3" type="ORF">AB1Y20_005850</name>
</gene>
<dbReference type="Proteomes" id="UP001515480">
    <property type="component" value="Unassembled WGS sequence"/>
</dbReference>
<dbReference type="InterPro" id="IPR011990">
    <property type="entry name" value="TPR-like_helical_dom_sf"/>
</dbReference>
<feature type="coiled-coil region" evidence="1">
    <location>
        <begin position="716"/>
        <end position="777"/>
    </location>
</feature>
<dbReference type="Pfam" id="PF00612">
    <property type="entry name" value="IQ"/>
    <property type="match status" value="1"/>
</dbReference>
<dbReference type="EMBL" id="JBGBPQ010000014">
    <property type="protein sequence ID" value="KAL1511025.1"/>
    <property type="molecule type" value="Genomic_DNA"/>
</dbReference>
<organism evidence="3 4">
    <name type="scientific">Prymnesium parvum</name>
    <name type="common">Toxic golden alga</name>
    <dbReference type="NCBI Taxonomy" id="97485"/>
    <lineage>
        <taxon>Eukaryota</taxon>
        <taxon>Haptista</taxon>
        <taxon>Haptophyta</taxon>
        <taxon>Prymnesiophyceae</taxon>
        <taxon>Prymnesiales</taxon>
        <taxon>Prymnesiaceae</taxon>
        <taxon>Prymnesium</taxon>
    </lineage>
</organism>
<evidence type="ECO:0000256" key="2">
    <source>
        <dbReference type="SAM" id="MobiDB-lite"/>
    </source>
</evidence>
<feature type="compositionally biased region" description="Basic and acidic residues" evidence="2">
    <location>
        <begin position="982"/>
        <end position="1004"/>
    </location>
</feature>
<feature type="compositionally biased region" description="Basic and acidic residues" evidence="2">
    <location>
        <begin position="474"/>
        <end position="493"/>
    </location>
</feature>
<proteinExistence type="predicted"/>
<feature type="region of interest" description="Disordered" evidence="2">
    <location>
        <begin position="980"/>
        <end position="1013"/>
    </location>
</feature>
<feature type="compositionally biased region" description="Low complexity" evidence="2">
    <location>
        <begin position="423"/>
        <end position="442"/>
    </location>
</feature>
<keyword evidence="4" id="KW-1185">Reference proteome</keyword>
<feature type="compositionally biased region" description="Low complexity" evidence="2">
    <location>
        <begin position="377"/>
        <end position="387"/>
    </location>
</feature>
<accession>A0AB34J384</accession>
<keyword evidence="1" id="KW-0175">Coiled coil</keyword>
<name>A0AB34J384_PRYPA</name>
<feature type="region of interest" description="Disordered" evidence="2">
    <location>
        <begin position="365"/>
        <end position="621"/>
    </location>
</feature>
<sequence>MHATQECIASRTSSHGLVRVSSRDGLRLEASAAPPAIAPPSPSQDGGAPASAALDVLSRAVEELPPQWPALQELQQAMRRLMALERRRERGASDLAYSCRLQVVEMCNALAMKLLGRGADAEAHTLLKAAESLIPRGSLHAAVTANNLACYYRRNGHVRFALRHLRRAVDIETALGGARADTLLNLSAVAADIGDCDAGIRHAQQALVLLGRELKERRESIEEWSKQNPRPARWREELEGQRQQAAERVAVLAMAHHSLGVLLQERGLLEAAMQTYAEGGATASAELGAQHPVALELRAAWSAAMRERKAAECSAPADMPAAASQRSGRLSPLHHVPTAAEARHAPSHSGKPPLDRLAERPRLNAAGETRGHTNQLAAIKKPTAAPRPRAPRRSAIQPPPSVPAASRPPQADLTTTRSPPPAASSSRQQSSCPPAPTPATAAVQPGVTDSPPEGCSSTPSSSAREHAPPGPVSRADEGPPIHEGAEAAERGEVAEPLLGREANAGEAPPREPEACSRLLREDSTPRSREGSSRLLREDSTPRSREGSSRLLREDSTPSREGSSRRLNEDSAPRSREGCTRRMSPRSREGSSRRLREGSSRRLREGSSRRLISSDSNDHILEGQLWTAPPEQEMTPAELAAARREALQKAILEEVQTNAAAIERQAAMRAADAATAAAKVEREECEAAAAAQEAMRVAAREWREQAAAAAARDAEEKKAAEQAAARERARIRDERQTSALFIQAKREAQLWARRRDAARAHRLELDAKREAAEAEERAAKSLVTWTEQRAARERKDALLAVRELVEARDAHTRRALEMKDRLAAQYEAEGRLARKRTQAQQVEDDGLRRMREARAQDMEVRRQLGRIQQGQVLFRPAEGGAVMSAKELEASGKLSVQQALELINEDAAAMAKLRVWTDDRNFRRAVRQHPRRSMDETDTLAIDDRAPEQVTFRCDSDRESALTRMNGLEEMHAAATARLTSGDNRDCGRRTASEDGGRFECDHGPSEAPSSETLVERDTCEATMWSSPCVEPVRTAMMEWIRSTIQRTRPNEAAPWMETPHGVRRKYVVACETSSTTGTIATTAALEHSPDGSTLTHPHISWSRSVVTCDASLTCIQETELGYHDDTELGYHDEMNSLSAHRITPVYLPHTTSCKLEESALATAGRVPAPSPSADVFRWGVSADGEDFGPGVEAVEKSAAARIQAVFRANKSRAAFELQKPALMKAAAERAEAAREAALIAAEAEAREAAREAEAVAREAAKEAEAAAAREAEMQRKLDEAEAVMARLEAEKAEIKRRRMWAAQAAQEVEMSLAEERRRDALRAEMRRKEEAKAEAAAAARAAHVIKLAEERAEAQRKLQAKIAEYRGPEGELHAAVRLQAVWRGRMEREELWYDRINETSGLSAFATSASPSVK</sequence>
<reference evidence="3 4" key="1">
    <citation type="journal article" date="2024" name="Science">
        <title>Giant polyketide synthase enzymes in the biosynthesis of giant marine polyether toxins.</title>
        <authorList>
            <person name="Fallon T.R."/>
            <person name="Shende V.V."/>
            <person name="Wierzbicki I.H."/>
            <person name="Pendleton A.L."/>
            <person name="Watervoot N.F."/>
            <person name="Auber R.P."/>
            <person name="Gonzalez D.J."/>
            <person name="Wisecaver J.H."/>
            <person name="Moore B.S."/>
        </authorList>
    </citation>
    <scope>NUCLEOTIDE SEQUENCE [LARGE SCALE GENOMIC DNA]</scope>
    <source>
        <strain evidence="3 4">12B1</strain>
    </source>
</reference>
<dbReference type="PROSITE" id="PS50096">
    <property type="entry name" value="IQ"/>
    <property type="match status" value="2"/>
</dbReference>
<feature type="coiled-coil region" evidence="1">
    <location>
        <begin position="1238"/>
        <end position="1364"/>
    </location>
</feature>
<dbReference type="Gene3D" id="1.25.40.10">
    <property type="entry name" value="Tetratricopeptide repeat domain"/>
    <property type="match status" value="1"/>
</dbReference>
<comment type="caution">
    <text evidence="3">The sequence shown here is derived from an EMBL/GenBank/DDBJ whole genome shotgun (WGS) entry which is preliminary data.</text>
</comment>
<evidence type="ECO:0000313" key="3">
    <source>
        <dbReference type="EMBL" id="KAL1511025.1"/>
    </source>
</evidence>
<evidence type="ECO:0000313" key="4">
    <source>
        <dbReference type="Proteomes" id="UP001515480"/>
    </source>
</evidence>
<evidence type="ECO:0000256" key="1">
    <source>
        <dbReference type="SAM" id="Coils"/>
    </source>
</evidence>
<protein>
    <submittedName>
        <fullName evidence="3">Uncharacterized protein</fullName>
    </submittedName>
</protein>
<feature type="compositionally biased region" description="Basic and acidic residues" evidence="2">
    <location>
        <begin position="508"/>
        <end position="607"/>
    </location>
</feature>